<reference evidence="1" key="1">
    <citation type="journal article" date="2014" name="Front. Microbiol.">
        <title>High frequency of phylogenetically diverse reductive dehalogenase-homologous genes in deep subseafloor sedimentary metagenomes.</title>
        <authorList>
            <person name="Kawai M."/>
            <person name="Futagami T."/>
            <person name="Toyoda A."/>
            <person name="Takaki Y."/>
            <person name="Nishi S."/>
            <person name="Hori S."/>
            <person name="Arai W."/>
            <person name="Tsubouchi T."/>
            <person name="Morono Y."/>
            <person name="Uchiyama I."/>
            <person name="Ito T."/>
            <person name="Fujiyama A."/>
            <person name="Inagaki F."/>
            <person name="Takami H."/>
        </authorList>
    </citation>
    <scope>NUCLEOTIDE SEQUENCE</scope>
    <source>
        <strain evidence="1">Expedition CK06-06</strain>
    </source>
</reference>
<evidence type="ECO:0000313" key="1">
    <source>
        <dbReference type="EMBL" id="GAG42640.1"/>
    </source>
</evidence>
<dbReference type="Gene3D" id="3.30.450.40">
    <property type="match status" value="1"/>
</dbReference>
<dbReference type="EMBL" id="BARS01059065">
    <property type="protein sequence ID" value="GAG42640.1"/>
    <property type="molecule type" value="Genomic_DNA"/>
</dbReference>
<protein>
    <recommendedName>
        <fullName evidence="2">GAF domain-containing protein</fullName>
    </recommendedName>
</protein>
<feature type="non-terminal residue" evidence="1">
    <location>
        <position position="1"/>
    </location>
</feature>
<evidence type="ECO:0008006" key="2">
    <source>
        <dbReference type="Google" id="ProtNLM"/>
    </source>
</evidence>
<sequence length="67" mass="7648">APPEVFERLERERKIERIGPPSIDWLGVPLKTKNKTTGVMAVQSYTEGVRYGEKDKNILMFISEQVA</sequence>
<comment type="caution">
    <text evidence="1">The sequence shown here is derived from an EMBL/GenBank/DDBJ whole genome shotgun (WGS) entry which is preliminary data.</text>
</comment>
<dbReference type="InterPro" id="IPR029016">
    <property type="entry name" value="GAF-like_dom_sf"/>
</dbReference>
<proteinExistence type="predicted"/>
<organism evidence="1">
    <name type="scientific">marine sediment metagenome</name>
    <dbReference type="NCBI Taxonomy" id="412755"/>
    <lineage>
        <taxon>unclassified sequences</taxon>
        <taxon>metagenomes</taxon>
        <taxon>ecological metagenomes</taxon>
    </lineage>
</organism>
<feature type="non-terminal residue" evidence="1">
    <location>
        <position position="67"/>
    </location>
</feature>
<gene>
    <name evidence="1" type="ORF">S01H1_85781</name>
</gene>
<accession>X0XHN7</accession>
<dbReference type="SUPFAM" id="SSF55781">
    <property type="entry name" value="GAF domain-like"/>
    <property type="match status" value="1"/>
</dbReference>
<name>X0XHN7_9ZZZZ</name>
<dbReference type="AlphaFoldDB" id="X0XHN7"/>